<keyword evidence="2" id="KW-0067">ATP-binding</keyword>
<evidence type="ECO:0000259" key="3">
    <source>
        <dbReference type="PROSITE" id="PS51455"/>
    </source>
</evidence>
<evidence type="ECO:0000313" key="5">
    <source>
        <dbReference type="Proteomes" id="UP001418222"/>
    </source>
</evidence>
<gene>
    <name evidence="4" type="primary">PIP5K1</name>
    <name evidence="4" type="ORF">KSP39_PZI002151</name>
</gene>
<name>A0AAP0BY87_9ASPA</name>
<dbReference type="GO" id="GO:0016308">
    <property type="term" value="F:1-phosphatidylinositol-4-phosphate 5-kinase activity"/>
    <property type="evidence" value="ECO:0007669"/>
    <property type="project" value="UniProtKB-EC"/>
</dbReference>
<dbReference type="GO" id="GO:0005524">
    <property type="term" value="F:ATP binding"/>
    <property type="evidence" value="ECO:0007669"/>
    <property type="project" value="UniProtKB-UniRule"/>
</dbReference>
<organism evidence="4 5">
    <name type="scientific">Platanthera zijinensis</name>
    <dbReference type="NCBI Taxonomy" id="2320716"/>
    <lineage>
        <taxon>Eukaryota</taxon>
        <taxon>Viridiplantae</taxon>
        <taxon>Streptophyta</taxon>
        <taxon>Embryophyta</taxon>
        <taxon>Tracheophyta</taxon>
        <taxon>Spermatophyta</taxon>
        <taxon>Magnoliopsida</taxon>
        <taxon>Liliopsida</taxon>
        <taxon>Asparagales</taxon>
        <taxon>Orchidaceae</taxon>
        <taxon>Orchidoideae</taxon>
        <taxon>Orchideae</taxon>
        <taxon>Orchidinae</taxon>
        <taxon>Platanthera</taxon>
    </lineage>
</organism>
<sequence>MVPPGLAPPPVAFASAWFAFHFLEACPSSRRQYEIYPCLPPVDLPLSVWVRASRPIDLKSSSWNNRNVFCSESRIRRRFDLKGSSYGRTIRKTEEKVDETTTLKDLDLNLVFDLQKPWFKKLIWKIEKDYEFLEAESIMDYSLLVGLHFIDNKIAGMDDSLSETAKFMDDSRYVLIPIH</sequence>
<dbReference type="PANTHER" id="PTHR23086">
    <property type="entry name" value="PHOSPHATIDYLINOSITOL-4-PHOSPHATE 5-KINASE"/>
    <property type="match status" value="1"/>
</dbReference>
<evidence type="ECO:0000256" key="1">
    <source>
        <dbReference type="ARBA" id="ARBA00012172"/>
    </source>
</evidence>
<dbReference type="Pfam" id="PF01504">
    <property type="entry name" value="PIP5K"/>
    <property type="match status" value="1"/>
</dbReference>
<dbReference type="EMBL" id="JBBWWQ010000002">
    <property type="protein sequence ID" value="KAK8954350.1"/>
    <property type="molecule type" value="Genomic_DNA"/>
</dbReference>
<comment type="caution">
    <text evidence="4">The sequence shown here is derived from an EMBL/GenBank/DDBJ whole genome shotgun (WGS) entry which is preliminary data.</text>
</comment>
<dbReference type="AlphaFoldDB" id="A0AAP0BY87"/>
<dbReference type="PANTHER" id="PTHR23086:SF114">
    <property type="entry name" value="PHOSPHATIDYLINOSITOL 4-PHOSPHATE 5-KINASE 3"/>
    <property type="match status" value="1"/>
</dbReference>
<dbReference type="EC" id="2.7.1.68" evidence="1"/>
<keyword evidence="2" id="KW-0418">Kinase</keyword>
<keyword evidence="2" id="KW-0547">Nucleotide-binding</keyword>
<feature type="domain" description="PIPK" evidence="3">
    <location>
        <begin position="1"/>
        <end position="179"/>
    </location>
</feature>
<dbReference type="PROSITE" id="PS51455">
    <property type="entry name" value="PIPK"/>
    <property type="match status" value="1"/>
</dbReference>
<dbReference type="GO" id="GO:0046854">
    <property type="term" value="P:phosphatidylinositol phosphate biosynthetic process"/>
    <property type="evidence" value="ECO:0007669"/>
    <property type="project" value="TreeGrafter"/>
</dbReference>
<dbReference type="Gene3D" id="3.30.810.10">
    <property type="entry name" value="2-Layer Sandwich"/>
    <property type="match status" value="1"/>
</dbReference>
<dbReference type="InterPro" id="IPR027483">
    <property type="entry name" value="PInositol-4-P-4/5-kinase_C_sf"/>
</dbReference>
<dbReference type="Proteomes" id="UP001418222">
    <property type="component" value="Unassembled WGS sequence"/>
</dbReference>
<evidence type="ECO:0000313" key="4">
    <source>
        <dbReference type="EMBL" id="KAK8954350.1"/>
    </source>
</evidence>
<keyword evidence="5" id="KW-1185">Reference proteome</keyword>
<accession>A0AAP0BY87</accession>
<dbReference type="InterPro" id="IPR002498">
    <property type="entry name" value="PInositol-4-P-4/5-kinase_core"/>
</dbReference>
<protein>
    <recommendedName>
        <fullName evidence="1">1-phosphatidylinositol-4-phosphate 5-kinase</fullName>
        <ecNumber evidence="1">2.7.1.68</ecNumber>
    </recommendedName>
</protein>
<reference evidence="4 5" key="1">
    <citation type="journal article" date="2022" name="Nat. Plants">
        <title>Genomes of leafy and leafless Platanthera orchids illuminate the evolution of mycoheterotrophy.</title>
        <authorList>
            <person name="Li M.H."/>
            <person name="Liu K.W."/>
            <person name="Li Z."/>
            <person name="Lu H.C."/>
            <person name="Ye Q.L."/>
            <person name="Zhang D."/>
            <person name="Wang J.Y."/>
            <person name="Li Y.F."/>
            <person name="Zhong Z.M."/>
            <person name="Liu X."/>
            <person name="Yu X."/>
            <person name="Liu D.K."/>
            <person name="Tu X.D."/>
            <person name="Liu B."/>
            <person name="Hao Y."/>
            <person name="Liao X.Y."/>
            <person name="Jiang Y.T."/>
            <person name="Sun W.H."/>
            <person name="Chen J."/>
            <person name="Chen Y.Q."/>
            <person name="Ai Y."/>
            <person name="Zhai J.W."/>
            <person name="Wu S.S."/>
            <person name="Zhou Z."/>
            <person name="Hsiao Y.Y."/>
            <person name="Wu W.L."/>
            <person name="Chen Y.Y."/>
            <person name="Lin Y.F."/>
            <person name="Hsu J.L."/>
            <person name="Li C.Y."/>
            <person name="Wang Z.W."/>
            <person name="Zhao X."/>
            <person name="Zhong W.Y."/>
            <person name="Ma X.K."/>
            <person name="Ma L."/>
            <person name="Huang J."/>
            <person name="Chen G.Z."/>
            <person name="Huang M.Z."/>
            <person name="Huang L."/>
            <person name="Peng D.H."/>
            <person name="Luo Y.B."/>
            <person name="Zou S.Q."/>
            <person name="Chen S.P."/>
            <person name="Lan S."/>
            <person name="Tsai W.C."/>
            <person name="Van de Peer Y."/>
            <person name="Liu Z.J."/>
        </authorList>
    </citation>
    <scope>NUCLEOTIDE SEQUENCE [LARGE SCALE GENOMIC DNA]</scope>
    <source>
        <strain evidence="4">Lor287</strain>
    </source>
</reference>
<dbReference type="SMART" id="SM00330">
    <property type="entry name" value="PIPKc"/>
    <property type="match status" value="1"/>
</dbReference>
<keyword evidence="2" id="KW-0808">Transferase</keyword>
<dbReference type="GO" id="GO:0005886">
    <property type="term" value="C:plasma membrane"/>
    <property type="evidence" value="ECO:0007669"/>
    <property type="project" value="TreeGrafter"/>
</dbReference>
<dbReference type="SUPFAM" id="SSF56104">
    <property type="entry name" value="SAICAR synthase-like"/>
    <property type="match status" value="1"/>
</dbReference>
<dbReference type="InterPro" id="IPR023610">
    <property type="entry name" value="PInositol-4/5-P-5/4-kinase"/>
</dbReference>
<evidence type="ECO:0000256" key="2">
    <source>
        <dbReference type="PROSITE-ProRule" id="PRU00781"/>
    </source>
</evidence>
<proteinExistence type="predicted"/>